<reference evidence="1" key="1">
    <citation type="submission" date="2020-05" db="EMBL/GenBank/DDBJ databases">
        <authorList>
            <person name="Chiriac C."/>
            <person name="Salcher M."/>
            <person name="Ghai R."/>
            <person name="Kavagutti S V."/>
        </authorList>
    </citation>
    <scope>NUCLEOTIDE SEQUENCE</scope>
</reference>
<evidence type="ECO:0000313" key="3">
    <source>
        <dbReference type="EMBL" id="CAB5016586.1"/>
    </source>
</evidence>
<gene>
    <name evidence="2" type="ORF">UFOPK3267_02631</name>
    <name evidence="3" type="ORF">UFOPK3931_03113</name>
    <name evidence="1" type="ORF">UFOPK4189_03584</name>
</gene>
<evidence type="ECO:0000313" key="1">
    <source>
        <dbReference type="EMBL" id="CAB4365840.1"/>
    </source>
</evidence>
<sequence>MNGRAMKLTLGTVFALTGVLLVPVGCGKKDAKVTAVTTTTAQQSTSTMQPAAPVISRETLLAITRCTDSLGFGYAEMVATDYRNGNEAKALCEEAKVQIEVDQGTGADLGNLMVAVAYLDVEISFLNLAAFEPMTAAAIKDYQDKVDKAVADVDTAVAAVS</sequence>
<protein>
    <submittedName>
        <fullName evidence="1">Unannotated protein</fullName>
    </submittedName>
</protein>
<accession>A0A6J6AC77</accession>
<dbReference type="AlphaFoldDB" id="A0A6J6AC77"/>
<proteinExistence type="predicted"/>
<organism evidence="1">
    <name type="scientific">freshwater metagenome</name>
    <dbReference type="NCBI Taxonomy" id="449393"/>
    <lineage>
        <taxon>unclassified sequences</taxon>
        <taxon>metagenomes</taxon>
        <taxon>ecological metagenomes</taxon>
    </lineage>
</organism>
<name>A0A6J6AC77_9ZZZZ</name>
<dbReference type="EMBL" id="CAESGF010000055">
    <property type="protein sequence ID" value="CAB4365840.1"/>
    <property type="molecule type" value="Genomic_DNA"/>
</dbReference>
<evidence type="ECO:0000313" key="2">
    <source>
        <dbReference type="EMBL" id="CAB4853107.1"/>
    </source>
</evidence>
<dbReference type="EMBL" id="CAFBOL010000137">
    <property type="protein sequence ID" value="CAB5016586.1"/>
    <property type="molecule type" value="Genomic_DNA"/>
</dbReference>
<dbReference type="EMBL" id="CAFBIY010000201">
    <property type="protein sequence ID" value="CAB4853107.1"/>
    <property type="molecule type" value="Genomic_DNA"/>
</dbReference>